<dbReference type="PANTHER" id="PTHR45728">
    <property type="entry name" value="ACETYL-COA CARBOXYLASE, ISOFORM A"/>
    <property type="match status" value="1"/>
</dbReference>
<dbReference type="InterPro" id="IPR049076">
    <property type="entry name" value="ACCA"/>
</dbReference>
<comment type="caution">
    <text evidence="2">The sequence shown here is derived from an EMBL/GenBank/DDBJ whole genome shotgun (WGS) entry which is preliminary data.</text>
</comment>
<evidence type="ECO:0000313" key="2">
    <source>
        <dbReference type="EMBL" id="CAE7464831.1"/>
    </source>
</evidence>
<keyword evidence="3" id="KW-1185">Reference proteome</keyword>
<dbReference type="InterPro" id="IPR034733">
    <property type="entry name" value="AcCoA_carboxyl_beta"/>
</dbReference>
<gene>
    <name evidence="2" type="primary">HFA1</name>
    <name evidence="2" type="ORF">SPIL2461_LOCUS11659</name>
</gene>
<dbReference type="Proteomes" id="UP000649617">
    <property type="component" value="Unassembled WGS sequence"/>
</dbReference>
<dbReference type="SUPFAM" id="SSF52096">
    <property type="entry name" value="ClpP/crotonase"/>
    <property type="match status" value="1"/>
</dbReference>
<dbReference type="Gene3D" id="3.90.226.10">
    <property type="entry name" value="2-enoyl-CoA Hydratase, Chain A, domain 1"/>
    <property type="match status" value="1"/>
</dbReference>
<proteinExistence type="predicted"/>
<dbReference type="Pfam" id="PF01039">
    <property type="entry name" value="Carboxyl_trans"/>
    <property type="match status" value="1"/>
</dbReference>
<protein>
    <submittedName>
        <fullName evidence="2">HFA1 protein</fullName>
    </submittedName>
</protein>
<dbReference type="EMBL" id="CAJNIZ010022892">
    <property type="protein sequence ID" value="CAE7464831.1"/>
    <property type="molecule type" value="Genomic_DNA"/>
</dbReference>
<name>A0A812S829_SYMPI</name>
<feature type="domain" description="CoA carboxyltransferase C-terminal" evidence="1">
    <location>
        <begin position="1"/>
        <end position="129"/>
    </location>
</feature>
<dbReference type="OrthoDB" id="14612at2759"/>
<organism evidence="2 3">
    <name type="scientific">Symbiodinium pilosum</name>
    <name type="common">Dinoflagellate</name>
    <dbReference type="NCBI Taxonomy" id="2952"/>
    <lineage>
        <taxon>Eukaryota</taxon>
        <taxon>Sar</taxon>
        <taxon>Alveolata</taxon>
        <taxon>Dinophyceae</taxon>
        <taxon>Suessiales</taxon>
        <taxon>Symbiodiniaceae</taxon>
        <taxon>Symbiodinium</taxon>
    </lineage>
</organism>
<dbReference type="InterPro" id="IPR011763">
    <property type="entry name" value="COA_CT_C"/>
</dbReference>
<dbReference type="InterPro" id="IPR029045">
    <property type="entry name" value="ClpP/crotonase-like_dom_sf"/>
</dbReference>
<evidence type="ECO:0000313" key="3">
    <source>
        <dbReference type="Proteomes" id="UP000649617"/>
    </source>
</evidence>
<feature type="non-terminal residue" evidence="2">
    <location>
        <position position="129"/>
    </location>
</feature>
<dbReference type="GO" id="GO:0003989">
    <property type="term" value="F:acetyl-CoA carboxylase activity"/>
    <property type="evidence" value="ECO:0007669"/>
    <property type="project" value="InterPro"/>
</dbReference>
<dbReference type="PANTHER" id="PTHR45728:SF3">
    <property type="entry name" value="ACETYL-COA CARBOXYLASE"/>
    <property type="match status" value="1"/>
</dbReference>
<feature type="non-terminal residue" evidence="2">
    <location>
        <position position="1"/>
    </location>
</feature>
<evidence type="ECO:0000259" key="1">
    <source>
        <dbReference type="PROSITE" id="PS50989"/>
    </source>
</evidence>
<dbReference type="AlphaFoldDB" id="A0A812S829"/>
<dbReference type="PROSITE" id="PS50989">
    <property type="entry name" value="COA_CT_CTER"/>
    <property type="match status" value="1"/>
</dbReference>
<reference evidence="2" key="1">
    <citation type="submission" date="2021-02" db="EMBL/GenBank/DDBJ databases">
        <authorList>
            <person name="Dougan E. K."/>
            <person name="Rhodes N."/>
            <person name="Thang M."/>
            <person name="Chan C."/>
        </authorList>
    </citation>
    <scope>NUCLEOTIDE SEQUENCE</scope>
</reference>
<accession>A0A812S829</accession>
<sequence>ENLPAIIFANWRGFSGGTRDMYNEILKFGAMIVDALVEYEHPIFIYIPKHGELRGGAWVVIDPAINPDKMEMYADEDARGGILEPPGIVEVKYRAPQQLEAMHRIDTKLQELDAKLEGSQGAQKAELEK</sequence>
<dbReference type="GO" id="GO:0006633">
    <property type="term" value="P:fatty acid biosynthetic process"/>
    <property type="evidence" value="ECO:0007669"/>
    <property type="project" value="TreeGrafter"/>
</dbReference>